<organism evidence="1 2">
    <name type="scientific">Microvirga subterranea</name>
    <dbReference type="NCBI Taxonomy" id="186651"/>
    <lineage>
        <taxon>Bacteria</taxon>
        <taxon>Pseudomonadati</taxon>
        <taxon>Pseudomonadota</taxon>
        <taxon>Alphaproteobacteria</taxon>
        <taxon>Hyphomicrobiales</taxon>
        <taxon>Methylobacteriaceae</taxon>
        <taxon>Microvirga</taxon>
    </lineage>
</organism>
<dbReference type="Gene3D" id="3.40.1660.10">
    <property type="entry name" value="EreA-like (biosynthetic domain)"/>
    <property type="match status" value="1"/>
</dbReference>
<keyword evidence="2" id="KW-1185">Reference proteome</keyword>
<gene>
    <name evidence="1" type="ORF">DES45_10244</name>
</gene>
<dbReference type="Gene3D" id="1.20.1440.30">
    <property type="entry name" value="Biosynthetic Protein domain"/>
    <property type="match status" value="1"/>
</dbReference>
<proteinExistence type="predicted"/>
<evidence type="ECO:0000313" key="1">
    <source>
        <dbReference type="EMBL" id="RDI60658.1"/>
    </source>
</evidence>
<name>A0A370HQ59_9HYPH</name>
<dbReference type="PANTHER" id="PTHR31299:SF0">
    <property type="entry name" value="ESTERASE, PUTATIVE (AFU_ORTHOLOGUE AFUA_1G05850)-RELATED"/>
    <property type="match status" value="1"/>
</dbReference>
<dbReference type="EMBL" id="QQBB01000002">
    <property type="protein sequence ID" value="RDI60658.1"/>
    <property type="molecule type" value="Genomic_DNA"/>
</dbReference>
<dbReference type="OrthoDB" id="9810066at2"/>
<evidence type="ECO:0000313" key="2">
    <source>
        <dbReference type="Proteomes" id="UP000254925"/>
    </source>
</evidence>
<dbReference type="InterPro" id="IPR052036">
    <property type="entry name" value="Hydrolase/PRTase-associated"/>
</dbReference>
<accession>A0A370HQ59</accession>
<sequence>MAGLSWKQKENDAGIQEAVRIVREHGEELPPISDAQAFGAMFDRFADAKVVLLGEATHGTSEFYRARAAITRRLIEEHGFNIVAVEADWPDAARIDAYVRHRRVPDGDDVAFERFPTWMWRNEEVADFVNWMRDFNKDRPEDRCAEFRGLDVYSLNSSIRGVLDYLDKVDPEAAGEARGRYGCLSPWQSDPAQYGRAVMTGRKRPCDEALLTQLQDILENRLEYLKANGGGEAFFDAVQNAKIVHAAAHYYRIMYEGATESWNLRDRHMFDTLQSLLARREDAKAVVWAHNSHIGNASATAMGWQGEFNIGELCRTAYRDEAVLIGFGTDRGTVAAASDWDEPMEIKDVRPVRPDSHERIFRDAGLGRFLTDWRQNGQRDLKDALSRPRLERAIGVIYRPETELYSHYFEAVMAEQFDAFVWFDETRAVTPLSHAHGKGMPETYPFGL</sequence>
<protein>
    <submittedName>
        <fullName evidence="1">Erythromycin esterase-like protein</fullName>
    </submittedName>
</protein>
<dbReference type="Proteomes" id="UP000254925">
    <property type="component" value="Unassembled WGS sequence"/>
</dbReference>
<dbReference type="AlphaFoldDB" id="A0A370HQ59"/>
<dbReference type="Gene3D" id="3.30.1870.10">
    <property type="entry name" value="EreA-like, domain 2"/>
    <property type="match status" value="1"/>
</dbReference>
<dbReference type="PANTHER" id="PTHR31299">
    <property type="entry name" value="ESTERASE, PUTATIVE (AFU_ORTHOLOGUE AFUA_1G05850)-RELATED"/>
    <property type="match status" value="1"/>
</dbReference>
<reference evidence="1 2" key="1">
    <citation type="submission" date="2018-07" db="EMBL/GenBank/DDBJ databases">
        <title>Genomic Encyclopedia of Type Strains, Phase IV (KMG-IV): sequencing the most valuable type-strain genomes for metagenomic binning, comparative biology and taxonomic classification.</title>
        <authorList>
            <person name="Goeker M."/>
        </authorList>
    </citation>
    <scope>NUCLEOTIDE SEQUENCE [LARGE SCALE GENOMIC DNA]</scope>
    <source>
        <strain evidence="1 2">DSM 14364</strain>
    </source>
</reference>
<dbReference type="PIRSF" id="PIRSF036794">
    <property type="entry name" value="UCP_erythr_ester"/>
    <property type="match status" value="1"/>
</dbReference>
<dbReference type="InterPro" id="IPR014622">
    <property type="entry name" value="UCP036794_erythomycin"/>
</dbReference>
<dbReference type="Pfam" id="PF05139">
    <property type="entry name" value="Erythro_esteras"/>
    <property type="match status" value="1"/>
</dbReference>
<dbReference type="InterPro" id="IPR007815">
    <property type="entry name" value="Emycin_Estase"/>
</dbReference>
<dbReference type="SUPFAM" id="SSF159501">
    <property type="entry name" value="EreA/ChaN-like"/>
    <property type="match status" value="1"/>
</dbReference>
<comment type="caution">
    <text evidence="1">The sequence shown here is derived from an EMBL/GenBank/DDBJ whole genome shotgun (WGS) entry which is preliminary data.</text>
</comment>
<dbReference type="CDD" id="cd14728">
    <property type="entry name" value="Ere-like"/>
    <property type="match status" value="1"/>
</dbReference>
<dbReference type="GO" id="GO:0046677">
    <property type="term" value="P:response to antibiotic"/>
    <property type="evidence" value="ECO:0007669"/>
    <property type="project" value="InterPro"/>
</dbReference>
<dbReference type="RefSeq" id="WP_114768892.1">
    <property type="nucleotide sequence ID" value="NZ_QQBB01000002.1"/>
</dbReference>